<dbReference type="InterPro" id="IPR036910">
    <property type="entry name" value="HMG_box_dom_sf"/>
</dbReference>
<evidence type="ECO:0000256" key="1">
    <source>
        <dbReference type="ARBA" id="ARBA00023125"/>
    </source>
</evidence>
<keyword evidence="7" id="KW-1185">Reference proteome</keyword>
<comment type="caution">
    <text evidence="6">The sequence shown here is derived from an EMBL/GenBank/DDBJ whole genome shotgun (WGS) entry which is preliminary data.</text>
</comment>
<feature type="compositionally biased region" description="Basic and acidic residues" evidence="4">
    <location>
        <begin position="204"/>
        <end position="217"/>
    </location>
</feature>
<feature type="compositionally biased region" description="Basic residues" evidence="4">
    <location>
        <begin position="62"/>
        <end position="72"/>
    </location>
</feature>
<feature type="compositionally biased region" description="Basic and acidic residues" evidence="4">
    <location>
        <begin position="97"/>
        <end position="108"/>
    </location>
</feature>
<organism evidence="6 7">
    <name type="scientific">Meripilus lineatus</name>
    <dbReference type="NCBI Taxonomy" id="2056292"/>
    <lineage>
        <taxon>Eukaryota</taxon>
        <taxon>Fungi</taxon>
        <taxon>Dikarya</taxon>
        <taxon>Basidiomycota</taxon>
        <taxon>Agaricomycotina</taxon>
        <taxon>Agaricomycetes</taxon>
        <taxon>Polyporales</taxon>
        <taxon>Meripilaceae</taxon>
        <taxon>Meripilus</taxon>
    </lineage>
</organism>
<evidence type="ECO:0000256" key="3">
    <source>
        <dbReference type="PROSITE-ProRule" id="PRU00267"/>
    </source>
</evidence>
<dbReference type="GO" id="GO:0030154">
    <property type="term" value="P:cell differentiation"/>
    <property type="evidence" value="ECO:0007669"/>
    <property type="project" value="TreeGrafter"/>
</dbReference>
<dbReference type="SMART" id="SM00398">
    <property type="entry name" value="HMG"/>
    <property type="match status" value="1"/>
</dbReference>
<evidence type="ECO:0000313" key="6">
    <source>
        <dbReference type="EMBL" id="KAJ3488546.1"/>
    </source>
</evidence>
<dbReference type="InterPro" id="IPR050140">
    <property type="entry name" value="SRY-related_HMG-box_TF-like"/>
</dbReference>
<dbReference type="CDD" id="cd01389">
    <property type="entry name" value="HMG-box_ROX1-like"/>
    <property type="match status" value="1"/>
</dbReference>
<dbReference type="AlphaFoldDB" id="A0AAD5VA63"/>
<gene>
    <name evidence="6" type="ORF">NLI96_g2747</name>
</gene>
<feature type="compositionally biased region" description="Low complexity" evidence="4">
    <location>
        <begin position="363"/>
        <end position="378"/>
    </location>
</feature>
<sequence>MSVSSTPVQICGWTSAPDDGEVEMPPFSPFQSWDTAALSASLPQAPLATSTMPPPPSPAPARYHRPSLHRHSLSLNLPASSSTSSSHYRSSSYSSPTDRRAQRKREDDPSWVPRPPNAFIVFRCEYSRMHAQEQREGEGSPVAEKTLSKRAGEAWKKLSAAEQEPYKVRAELAREEHAKRYPNYRYKPRRRQSSVHKSAPVGMSRREQVESFLERVKAGGQSVPDSGSERSASTSSSSSPEPPESQSRSETPVKTVRRRRSYSLPQLKATLPLPAPQLRTYILEPSDCASTSATEKRAHSECSRPPSFYMPTIYTPPNEVSHFPTYFDENLSPFSMLDSDSTAPSTPDSSIFDSLSFDESLLSNSSVPSPQSSTFTSPGSGGPVCPPEQEAEAGGNAAGNSPNALFHRRQRSNTTSAIPPSPLSVVTSSLSNWNGDIGRSNSMSSLPTFSFPSAAPSPSFGGLYVVPGIPGTPDADGQGVQLGAVSSTFLVPGAGLEMDLDRTPRCSDFPKDVQQTSYTQPGYAIGELQYPEYSEDNFSSADLESYAIGLDDLSIFPSSYNASSFNDLDFSELFHVSPEP</sequence>
<proteinExistence type="predicted"/>
<feature type="region of interest" description="Disordered" evidence="4">
    <location>
        <begin position="288"/>
        <end position="307"/>
    </location>
</feature>
<keyword evidence="3" id="KW-0539">Nucleus</keyword>
<dbReference type="EMBL" id="JANAWD010000064">
    <property type="protein sequence ID" value="KAJ3488546.1"/>
    <property type="molecule type" value="Genomic_DNA"/>
</dbReference>
<feature type="compositionally biased region" description="Basic and acidic residues" evidence="4">
    <location>
        <begin position="146"/>
        <end position="156"/>
    </location>
</feature>
<dbReference type="PROSITE" id="PS50118">
    <property type="entry name" value="HMG_BOX_2"/>
    <property type="match status" value="1"/>
</dbReference>
<feature type="domain" description="HMG box" evidence="5">
    <location>
        <begin position="112"/>
        <end position="185"/>
    </location>
</feature>
<evidence type="ECO:0000313" key="7">
    <source>
        <dbReference type="Proteomes" id="UP001212997"/>
    </source>
</evidence>
<dbReference type="GO" id="GO:0001228">
    <property type="term" value="F:DNA-binding transcription activator activity, RNA polymerase II-specific"/>
    <property type="evidence" value="ECO:0007669"/>
    <property type="project" value="TreeGrafter"/>
</dbReference>
<dbReference type="Pfam" id="PF00505">
    <property type="entry name" value="HMG_box"/>
    <property type="match status" value="1"/>
</dbReference>
<dbReference type="Proteomes" id="UP001212997">
    <property type="component" value="Unassembled WGS sequence"/>
</dbReference>
<dbReference type="PANTHER" id="PTHR10270:SF161">
    <property type="entry name" value="SEX-DETERMINING REGION Y PROTEIN"/>
    <property type="match status" value="1"/>
</dbReference>
<evidence type="ECO:0000259" key="5">
    <source>
        <dbReference type="PROSITE" id="PS50118"/>
    </source>
</evidence>
<feature type="region of interest" description="Disordered" evidence="4">
    <location>
        <begin position="1"/>
        <end position="112"/>
    </location>
</feature>
<protein>
    <recommendedName>
        <fullName evidence="5">HMG box domain-containing protein</fullName>
    </recommendedName>
</protein>
<evidence type="ECO:0000256" key="4">
    <source>
        <dbReference type="SAM" id="MobiDB-lite"/>
    </source>
</evidence>
<reference evidence="6" key="1">
    <citation type="submission" date="2022-07" db="EMBL/GenBank/DDBJ databases">
        <title>Genome Sequence of Physisporinus lineatus.</title>
        <authorList>
            <person name="Buettner E."/>
        </authorList>
    </citation>
    <scope>NUCLEOTIDE SEQUENCE</scope>
    <source>
        <strain evidence="6">VT162</strain>
    </source>
</reference>
<dbReference type="PANTHER" id="PTHR10270">
    <property type="entry name" value="SOX TRANSCRIPTION FACTOR"/>
    <property type="match status" value="1"/>
</dbReference>
<dbReference type="GO" id="GO:0005634">
    <property type="term" value="C:nucleus"/>
    <property type="evidence" value="ECO:0007669"/>
    <property type="project" value="UniProtKB-UniRule"/>
</dbReference>
<evidence type="ECO:0000256" key="2">
    <source>
        <dbReference type="ARBA" id="ARBA00023163"/>
    </source>
</evidence>
<feature type="region of interest" description="Disordered" evidence="4">
    <location>
        <begin position="363"/>
        <end position="404"/>
    </location>
</feature>
<feature type="compositionally biased region" description="Low complexity" evidence="4">
    <location>
        <begin position="35"/>
        <end position="51"/>
    </location>
</feature>
<dbReference type="GO" id="GO:0000978">
    <property type="term" value="F:RNA polymerase II cis-regulatory region sequence-specific DNA binding"/>
    <property type="evidence" value="ECO:0007669"/>
    <property type="project" value="TreeGrafter"/>
</dbReference>
<keyword evidence="1 3" id="KW-0238">DNA-binding</keyword>
<dbReference type="Gene3D" id="1.10.30.10">
    <property type="entry name" value="High mobility group box domain"/>
    <property type="match status" value="1"/>
</dbReference>
<name>A0AAD5VA63_9APHY</name>
<feature type="compositionally biased region" description="Basic and acidic residues" evidence="4">
    <location>
        <begin position="164"/>
        <end position="179"/>
    </location>
</feature>
<feature type="compositionally biased region" description="Low complexity" evidence="4">
    <location>
        <begin position="229"/>
        <end position="252"/>
    </location>
</feature>
<feature type="compositionally biased region" description="Low complexity" evidence="4">
    <location>
        <begin position="392"/>
        <end position="404"/>
    </location>
</feature>
<dbReference type="SUPFAM" id="SSF47095">
    <property type="entry name" value="HMG-box"/>
    <property type="match status" value="1"/>
</dbReference>
<dbReference type="InterPro" id="IPR009071">
    <property type="entry name" value="HMG_box_dom"/>
</dbReference>
<keyword evidence="2" id="KW-0804">Transcription</keyword>
<accession>A0AAD5VA63</accession>
<feature type="region of interest" description="Disordered" evidence="4">
    <location>
        <begin position="132"/>
        <end position="278"/>
    </location>
</feature>
<feature type="compositionally biased region" description="Low complexity" evidence="4">
    <location>
        <begin position="73"/>
        <end position="95"/>
    </location>
</feature>
<feature type="DNA-binding region" description="HMG box" evidence="3">
    <location>
        <begin position="112"/>
        <end position="185"/>
    </location>
</feature>
<feature type="compositionally biased region" description="Basic residues" evidence="4">
    <location>
        <begin position="180"/>
        <end position="194"/>
    </location>
</feature>